<dbReference type="Gene3D" id="3.50.50.60">
    <property type="entry name" value="FAD/NAD(P)-binding domain"/>
    <property type="match status" value="2"/>
</dbReference>
<dbReference type="Pfam" id="PF13738">
    <property type="entry name" value="Pyr_redox_3"/>
    <property type="match status" value="1"/>
</dbReference>
<evidence type="ECO:0000256" key="6">
    <source>
        <dbReference type="ARBA" id="ARBA00023002"/>
    </source>
</evidence>
<evidence type="ECO:0000256" key="3">
    <source>
        <dbReference type="ARBA" id="ARBA00022630"/>
    </source>
</evidence>
<evidence type="ECO:0000256" key="2">
    <source>
        <dbReference type="ARBA" id="ARBA00010139"/>
    </source>
</evidence>
<evidence type="ECO:0000256" key="5">
    <source>
        <dbReference type="ARBA" id="ARBA00022857"/>
    </source>
</evidence>
<proteinExistence type="inferred from homology"/>
<organism evidence="8 9">
    <name type="scientific">Ottowia thiooxydans</name>
    <dbReference type="NCBI Taxonomy" id="219182"/>
    <lineage>
        <taxon>Bacteria</taxon>
        <taxon>Pseudomonadati</taxon>
        <taxon>Pseudomonadota</taxon>
        <taxon>Betaproteobacteria</taxon>
        <taxon>Burkholderiales</taxon>
        <taxon>Comamonadaceae</taxon>
        <taxon>Ottowia</taxon>
    </lineage>
</organism>
<keyword evidence="3" id="KW-0285">Flavoprotein</keyword>
<name>A0ABV2Q5W5_9BURK</name>
<dbReference type="Proteomes" id="UP001549320">
    <property type="component" value="Unassembled WGS sequence"/>
</dbReference>
<keyword evidence="5" id="KW-0521">NADP</keyword>
<dbReference type="PRINTS" id="PR00411">
    <property type="entry name" value="PNDRDTASEI"/>
</dbReference>
<sequence>MIEKSQAAEAAPGSKLDVDAIVIGAGFAGLLAIYKLRQAGLTVQALEASDSIGGVWNWNRYPGARCDVESMQYSYSFSEELQQEWEWSERYATQPEILRYIEHVADRFDLNRHVQLNTRVVSATYQAHENAWQIQTQSGREITARFCIMATGCLSAARMPEFPGKEKFKGDILHTGHWPKSGYDFSGKHVAVIGTGSSGIQAIPMIAKTAKSLTVLQRTATYSVPARNRVLDATEKRAWKANYAQLREMARYAPSGTLYEFGERKAEETPPQEQTAEFEKRWAKGGPGFLRAFSDISSSPIANKAAGDFIRAKIAEVVQDPEKRRLLTPATTLPVGSKRICVDTGYFETFNRDNVDLIDIRNDPIKGIEENGLSTQNRKFDLDCIVFAIGFDVIVGSLMKIGIKGRDGRTLKEKWKNGPGTYLGLMVAGFPNLFLVTGPGSPSVLTNMMVSIEQHIEWITSCLQTMRQQGNNYIEPDEAAESKWMDDANSLAETMPFLRANSWYMASPESGSSPRRFMLYSGGVGTYREICDRVAEKNYPGFNICARHTVFDVATDLS</sequence>
<dbReference type="PANTHER" id="PTHR43098:SF3">
    <property type="entry name" value="L-ORNITHINE N(5)-MONOOXYGENASE-RELATED"/>
    <property type="match status" value="1"/>
</dbReference>
<dbReference type="PANTHER" id="PTHR43098">
    <property type="entry name" value="L-ORNITHINE N(5)-MONOOXYGENASE-RELATED"/>
    <property type="match status" value="1"/>
</dbReference>
<evidence type="ECO:0000256" key="7">
    <source>
        <dbReference type="ARBA" id="ARBA00023033"/>
    </source>
</evidence>
<dbReference type="RefSeq" id="WP_354441774.1">
    <property type="nucleotide sequence ID" value="NZ_JBEPSH010000002.1"/>
</dbReference>
<evidence type="ECO:0000256" key="4">
    <source>
        <dbReference type="ARBA" id="ARBA00022827"/>
    </source>
</evidence>
<comment type="caution">
    <text evidence="8">The sequence shown here is derived from an EMBL/GenBank/DDBJ whole genome shotgun (WGS) entry which is preliminary data.</text>
</comment>
<dbReference type="InterPro" id="IPR036188">
    <property type="entry name" value="FAD/NAD-bd_sf"/>
</dbReference>
<comment type="similarity">
    <text evidence="2">Belongs to the FAD-binding monooxygenase family.</text>
</comment>
<evidence type="ECO:0000256" key="1">
    <source>
        <dbReference type="ARBA" id="ARBA00001974"/>
    </source>
</evidence>
<keyword evidence="4" id="KW-0274">FAD</keyword>
<keyword evidence="7 8" id="KW-0503">Monooxygenase</keyword>
<accession>A0ABV2Q5W5</accession>
<dbReference type="InterPro" id="IPR050775">
    <property type="entry name" value="FAD-binding_Monooxygenases"/>
</dbReference>
<keyword evidence="9" id="KW-1185">Reference proteome</keyword>
<keyword evidence="6 8" id="KW-0560">Oxidoreductase</keyword>
<evidence type="ECO:0000313" key="9">
    <source>
        <dbReference type="Proteomes" id="UP001549320"/>
    </source>
</evidence>
<protein>
    <submittedName>
        <fullName evidence="8">Cyclohexanone monooxygenase</fullName>
        <ecNumber evidence="8">1.14.13.22</ecNumber>
    </submittedName>
</protein>
<dbReference type="GO" id="GO:0018667">
    <property type="term" value="F:cyclohexanone monooxygenase activity"/>
    <property type="evidence" value="ECO:0007669"/>
    <property type="project" value="UniProtKB-EC"/>
</dbReference>
<reference evidence="8 9" key="1">
    <citation type="submission" date="2024-06" db="EMBL/GenBank/DDBJ databases">
        <title>Sorghum-associated microbial communities from plants grown in Nebraska, USA.</title>
        <authorList>
            <person name="Schachtman D."/>
        </authorList>
    </citation>
    <scope>NUCLEOTIDE SEQUENCE [LARGE SCALE GENOMIC DNA]</scope>
    <source>
        <strain evidence="8 9">2709</strain>
    </source>
</reference>
<dbReference type="SUPFAM" id="SSF51905">
    <property type="entry name" value="FAD/NAD(P)-binding domain"/>
    <property type="match status" value="3"/>
</dbReference>
<dbReference type="EC" id="1.14.13.22" evidence="8"/>
<evidence type="ECO:0000313" key="8">
    <source>
        <dbReference type="EMBL" id="MET4575968.1"/>
    </source>
</evidence>
<gene>
    <name evidence="8" type="ORF">ABIE13_001068</name>
</gene>
<comment type="cofactor">
    <cofactor evidence="1">
        <name>FAD</name>
        <dbReference type="ChEBI" id="CHEBI:57692"/>
    </cofactor>
</comment>
<dbReference type="EMBL" id="JBEPSH010000002">
    <property type="protein sequence ID" value="MET4575968.1"/>
    <property type="molecule type" value="Genomic_DNA"/>
</dbReference>